<keyword evidence="2" id="KW-1185">Reference proteome</keyword>
<accession>A0A291M1K4</accession>
<dbReference type="AlphaFoldDB" id="A0A291M1K4"/>
<evidence type="ECO:0000313" key="2">
    <source>
        <dbReference type="Proteomes" id="UP000219050"/>
    </source>
</evidence>
<sequence>MLQLVSTTPHAPCGMTFNVRGTPVFVTEAQFSQVRRERSFNRVEAVVEVSHLGPNGLTSTTKVYTNVPAARRKTGQLRLALIHSALCLAAWRSAATEQSRQQQRRAV</sequence>
<name>A0A291M1K4_9RHOB</name>
<proteinExistence type="predicted"/>
<dbReference type="Proteomes" id="UP000219050">
    <property type="component" value="Chromosome"/>
</dbReference>
<dbReference type="KEGG" id="cmag:CBW24_13165"/>
<evidence type="ECO:0000313" key="1">
    <source>
        <dbReference type="EMBL" id="ATI42856.1"/>
    </source>
</evidence>
<reference evidence="1 2" key="1">
    <citation type="submission" date="2017-05" db="EMBL/GenBank/DDBJ databases">
        <title>Comparative genomic and metabolic analysis of manganese-oxidizing mechanisms in Celeribater manganoxidans DY25T: its adaption to the environment of polymetallic nodule.</title>
        <authorList>
            <person name="Wang X."/>
        </authorList>
    </citation>
    <scope>NUCLEOTIDE SEQUENCE [LARGE SCALE GENOMIC DNA]</scope>
    <source>
        <strain evidence="1 2">DY25</strain>
    </source>
</reference>
<protein>
    <submittedName>
        <fullName evidence="1">Uncharacterized protein</fullName>
    </submittedName>
</protein>
<gene>
    <name evidence="1" type="ORF">CBW24_13165</name>
</gene>
<organism evidence="1 2">
    <name type="scientific">Pacificitalea manganoxidans</name>
    <dbReference type="NCBI Taxonomy" id="1411902"/>
    <lineage>
        <taxon>Bacteria</taxon>
        <taxon>Pseudomonadati</taxon>
        <taxon>Pseudomonadota</taxon>
        <taxon>Alphaproteobacteria</taxon>
        <taxon>Rhodobacterales</taxon>
        <taxon>Paracoccaceae</taxon>
        <taxon>Pacificitalea</taxon>
    </lineage>
</organism>
<dbReference type="EMBL" id="CP021404">
    <property type="protein sequence ID" value="ATI42856.1"/>
    <property type="molecule type" value="Genomic_DNA"/>
</dbReference>